<dbReference type="Gene3D" id="1.10.3730.20">
    <property type="match status" value="2"/>
</dbReference>
<dbReference type="Pfam" id="PF00892">
    <property type="entry name" value="EamA"/>
    <property type="match status" value="2"/>
</dbReference>
<feature type="transmembrane region" description="Helical" evidence="1">
    <location>
        <begin position="178"/>
        <end position="198"/>
    </location>
</feature>
<feature type="transmembrane region" description="Helical" evidence="1">
    <location>
        <begin position="153"/>
        <end position="172"/>
    </location>
</feature>
<evidence type="ECO:0000256" key="1">
    <source>
        <dbReference type="SAM" id="Phobius"/>
    </source>
</evidence>
<sequence>MSPIIYGLFGMVGIGVLNILVSLLNRNNDSFKIGFLIQFGNALATLALFPFLYKENPGSKVFFSLILAGITGALAFVFINKAFKEGKASINSPIISTWGMITAIFGFILLNEDFYLSKGISILLIVLGIFLSSIDIKTLLNTKSIKLIAGVKWSVLAALNLGISFFTITYFAADNHWYTVSLFTRFWTIVTYLFLAATTHKPVFSYFKSLPVLLFLAIFVDVVSFLMMSIGYTTAEPGVVSVITSASPALTIVLSFLILKEKITKQQLFGVIVVIAGIILLALN</sequence>
<feature type="transmembrane region" description="Helical" evidence="1">
    <location>
        <begin position="238"/>
        <end position="259"/>
    </location>
</feature>
<keyword evidence="1" id="KW-1133">Transmembrane helix</keyword>
<accession>A0A955IAS3</accession>
<feature type="transmembrane region" description="Helical" evidence="1">
    <location>
        <begin position="210"/>
        <end position="232"/>
    </location>
</feature>
<feature type="transmembrane region" description="Helical" evidence="1">
    <location>
        <begin position="90"/>
        <end position="109"/>
    </location>
</feature>
<proteinExistence type="predicted"/>
<feature type="domain" description="EamA" evidence="2">
    <location>
        <begin position="150"/>
        <end position="282"/>
    </location>
</feature>
<evidence type="ECO:0000313" key="3">
    <source>
        <dbReference type="EMBL" id="MCA9379838.1"/>
    </source>
</evidence>
<dbReference type="AlphaFoldDB" id="A0A955IAS3"/>
<feature type="domain" description="EamA" evidence="2">
    <location>
        <begin position="3"/>
        <end position="133"/>
    </location>
</feature>
<feature type="transmembrane region" description="Helical" evidence="1">
    <location>
        <begin position="115"/>
        <end position="132"/>
    </location>
</feature>
<reference evidence="3" key="1">
    <citation type="submission" date="2020-04" db="EMBL/GenBank/DDBJ databases">
        <authorList>
            <person name="Zhang T."/>
        </authorList>
    </citation>
    <scope>NUCLEOTIDE SEQUENCE</scope>
    <source>
        <strain evidence="3">HKST-UBA15</strain>
    </source>
</reference>
<dbReference type="Proteomes" id="UP000745577">
    <property type="component" value="Unassembled WGS sequence"/>
</dbReference>
<organism evidence="3 4">
    <name type="scientific">Candidatus Dojkabacteria bacterium</name>
    <dbReference type="NCBI Taxonomy" id="2099670"/>
    <lineage>
        <taxon>Bacteria</taxon>
        <taxon>Candidatus Dojkabacteria</taxon>
    </lineage>
</organism>
<dbReference type="GO" id="GO:0016020">
    <property type="term" value="C:membrane"/>
    <property type="evidence" value="ECO:0007669"/>
    <property type="project" value="InterPro"/>
</dbReference>
<feature type="transmembrane region" description="Helical" evidence="1">
    <location>
        <begin position="33"/>
        <end position="53"/>
    </location>
</feature>
<feature type="transmembrane region" description="Helical" evidence="1">
    <location>
        <begin position="59"/>
        <end position="78"/>
    </location>
</feature>
<reference evidence="3" key="2">
    <citation type="journal article" date="2021" name="Microbiome">
        <title>Successional dynamics and alternative stable states in a saline activated sludge microbial community over 9 years.</title>
        <authorList>
            <person name="Wang Y."/>
            <person name="Ye J."/>
            <person name="Ju F."/>
            <person name="Liu L."/>
            <person name="Boyd J.A."/>
            <person name="Deng Y."/>
            <person name="Parks D.H."/>
            <person name="Jiang X."/>
            <person name="Yin X."/>
            <person name="Woodcroft B.J."/>
            <person name="Tyson G.W."/>
            <person name="Hugenholtz P."/>
            <person name="Polz M.F."/>
            <person name="Zhang T."/>
        </authorList>
    </citation>
    <scope>NUCLEOTIDE SEQUENCE</scope>
    <source>
        <strain evidence="3">HKST-UBA15</strain>
    </source>
</reference>
<dbReference type="InterPro" id="IPR037185">
    <property type="entry name" value="EmrE-like"/>
</dbReference>
<dbReference type="EMBL" id="JAGQLL010000014">
    <property type="protein sequence ID" value="MCA9379838.1"/>
    <property type="molecule type" value="Genomic_DNA"/>
</dbReference>
<dbReference type="PANTHER" id="PTHR22911">
    <property type="entry name" value="ACYL-MALONYL CONDENSING ENZYME-RELATED"/>
    <property type="match status" value="1"/>
</dbReference>
<feature type="transmembrane region" description="Helical" evidence="1">
    <location>
        <begin position="6"/>
        <end position="24"/>
    </location>
</feature>
<evidence type="ECO:0000313" key="4">
    <source>
        <dbReference type="Proteomes" id="UP000745577"/>
    </source>
</evidence>
<dbReference type="SUPFAM" id="SSF103481">
    <property type="entry name" value="Multidrug resistance efflux transporter EmrE"/>
    <property type="match status" value="2"/>
</dbReference>
<name>A0A955IAS3_9BACT</name>
<dbReference type="PANTHER" id="PTHR22911:SF137">
    <property type="entry name" value="SOLUTE CARRIER FAMILY 35 MEMBER G2-RELATED"/>
    <property type="match status" value="1"/>
</dbReference>
<feature type="transmembrane region" description="Helical" evidence="1">
    <location>
        <begin position="266"/>
        <end position="283"/>
    </location>
</feature>
<keyword evidence="1" id="KW-0472">Membrane</keyword>
<gene>
    <name evidence="3" type="ORF">KC675_01525</name>
</gene>
<protein>
    <submittedName>
        <fullName evidence="3">DMT family transporter</fullName>
    </submittedName>
</protein>
<comment type="caution">
    <text evidence="3">The sequence shown here is derived from an EMBL/GenBank/DDBJ whole genome shotgun (WGS) entry which is preliminary data.</text>
</comment>
<dbReference type="InterPro" id="IPR000620">
    <property type="entry name" value="EamA_dom"/>
</dbReference>
<evidence type="ECO:0000259" key="2">
    <source>
        <dbReference type="Pfam" id="PF00892"/>
    </source>
</evidence>
<keyword evidence="1" id="KW-0812">Transmembrane</keyword>